<dbReference type="PROSITE" id="PS51186">
    <property type="entry name" value="GNAT"/>
    <property type="match status" value="1"/>
</dbReference>
<dbReference type="Pfam" id="PF00583">
    <property type="entry name" value="Acetyltransf_1"/>
    <property type="match status" value="1"/>
</dbReference>
<dbReference type="Proteomes" id="UP000037939">
    <property type="component" value="Unassembled WGS sequence"/>
</dbReference>
<dbReference type="AlphaFoldDB" id="A0A0N0XHX9"/>
<gene>
    <name evidence="2" type="ORF">WG78_14485</name>
</gene>
<reference evidence="2 3" key="1">
    <citation type="submission" date="2015-07" db="EMBL/GenBank/DDBJ databases">
        <title>Draft genome sequence of the Amantichitinum ursilacus IGB-41, a new chitin-degrading bacterium.</title>
        <authorList>
            <person name="Kirstahler P."/>
            <person name="Guenther M."/>
            <person name="Grumaz C."/>
            <person name="Rupp S."/>
            <person name="Zibek S."/>
            <person name="Sohn K."/>
        </authorList>
    </citation>
    <scope>NUCLEOTIDE SEQUENCE [LARGE SCALE GENOMIC DNA]</scope>
    <source>
        <strain evidence="2 3">IGB-41</strain>
    </source>
</reference>
<proteinExistence type="predicted"/>
<dbReference type="CDD" id="cd04301">
    <property type="entry name" value="NAT_SF"/>
    <property type="match status" value="1"/>
</dbReference>
<comment type="caution">
    <text evidence="2">The sequence shown here is derived from an EMBL/GenBank/DDBJ whole genome shotgun (WGS) entry which is preliminary data.</text>
</comment>
<organism evidence="2 3">
    <name type="scientific">Amantichitinum ursilacus</name>
    <dbReference type="NCBI Taxonomy" id="857265"/>
    <lineage>
        <taxon>Bacteria</taxon>
        <taxon>Pseudomonadati</taxon>
        <taxon>Pseudomonadota</taxon>
        <taxon>Betaproteobacteria</taxon>
        <taxon>Neisseriales</taxon>
        <taxon>Chitinibacteraceae</taxon>
        <taxon>Amantichitinum</taxon>
    </lineage>
</organism>
<dbReference type="Gene3D" id="3.40.630.30">
    <property type="match status" value="1"/>
</dbReference>
<evidence type="ECO:0000259" key="1">
    <source>
        <dbReference type="PROSITE" id="PS51186"/>
    </source>
</evidence>
<protein>
    <submittedName>
        <fullName evidence="2">Acetyltransferase (GNAT) family protein</fullName>
    </submittedName>
</protein>
<feature type="domain" description="N-acetyltransferase" evidence="1">
    <location>
        <begin position="3"/>
        <end position="144"/>
    </location>
</feature>
<dbReference type="EMBL" id="LAQT01000010">
    <property type="protein sequence ID" value="KPC52274.1"/>
    <property type="molecule type" value="Genomic_DNA"/>
</dbReference>
<keyword evidence="2" id="KW-0808">Transferase</keyword>
<evidence type="ECO:0000313" key="3">
    <source>
        <dbReference type="Proteomes" id="UP000037939"/>
    </source>
</evidence>
<dbReference type="GO" id="GO:0016747">
    <property type="term" value="F:acyltransferase activity, transferring groups other than amino-acyl groups"/>
    <property type="evidence" value="ECO:0007669"/>
    <property type="project" value="InterPro"/>
</dbReference>
<dbReference type="RefSeq" id="WP_201782445.1">
    <property type="nucleotide sequence ID" value="NZ_LAQT01000010.1"/>
</dbReference>
<dbReference type="SUPFAM" id="SSF55729">
    <property type="entry name" value="Acyl-CoA N-acyltransferases (Nat)"/>
    <property type="match status" value="1"/>
</dbReference>
<dbReference type="InterPro" id="IPR000182">
    <property type="entry name" value="GNAT_dom"/>
</dbReference>
<name>A0A0N0XHX9_9NEIS</name>
<dbReference type="STRING" id="857265.WG78_14485"/>
<sequence>MPMQVFLFSTGPQESLVDALCELHGHYHQGALPERSSVQTHLRDNLRAPDSPLRLVVAIDEADHVLGFAAVALTWSLVESSPGQSRQLQLKELYVRSDQRGRGVGHALMSWVTQYAADHGCCRVDWPVKAFNPRHCVLSGLGGA</sequence>
<keyword evidence="3" id="KW-1185">Reference proteome</keyword>
<accession>A0A0N0XHX9</accession>
<evidence type="ECO:0000313" key="2">
    <source>
        <dbReference type="EMBL" id="KPC52274.1"/>
    </source>
</evidence>
<dbReference type="InterPro" id="IPR016181">
    <property type="entry name" value="Acyl_CoA_acyltransferase"/>
</dbReference>